<evidence type="ECO:0000256" key="2">
    <source>
        <dbReference type="ARBA" id="ARBA00022448"/>
    </source>
</evidence>
<dbReference type="GO" id="GO:0065002">
    <property type="term" value="P:intracellular protein transmembrane transport"/>
    <property type="evidence" value="ECO:0007669"/>
    <property type="project" value="UniProtKB-UniRule"/>
</dbReference>
<comment type="subunit">
    <text evidence="9">Component of the Sec protein translocase complex. Heterotrimer consisting of SecY, SecE and SecG subunits. The heterotrimers can form oligomers, although 1 heterotrimer is thought to be able to translocate proteins. Interacts with the ribosome. Interacts with SecDF, and other proteins may be involved. Interacts with SecA.</text>
</comment>
<dbReference type="Gene3D" id="1.20.5.1030">
    <property type="entry name" value="Preprotein translocase secy subunit"/>
    <property type="match status" value="1"/>
</dbReference>
<dbReference type="InterPro" id="IPR005807">
    <property type="entry name" value="SecE_bac"/>
</dbReference>
<evidence type="ECO:0000256" key="4">
    <source>
        <dbReference type="ARBA" id="ARBA00022692"/>
    </source>
</evidence>
<dbReference type="InterPro" id="IPR001901">
    <property type="entry name" value="Translocase_SecE/Sec61-g"/>
</dbReference>
<dbReference type="InterPro" id="IPR038379">
    <property type="entry name" value="SecE_sf"/>
</dbReference>
<sequence length="104" mass="11692">MDAAPRKAAGKTDERKSRSERRAERVKTRAKAKSSAEKRAPRKKRASPALYYRQIVAELRKVVWPTRTELGTYTSVVIVFVLCIIAIIALFDYGLTHAVQAVFG</sequence>
<dbReference type="PROSITE" id="PS01067">
    <property type="entry name" value="SECE_SEC61G"/>
    <property type="match status" value="1"/>
</dbReference>
<comment type="similarity">
    <text evidence="9">Belongs to the SecE/SEC61-gamma family.</text>
</comment>
<keyword evidence="5 9" id="KW-0653">Protein transport</keyword>
<comment type="function">
    <text evidence="9">Essential subunit of the Sec protein translocation channel SecYEG. Clamps together the 2 halves of SecY. May contact the channel plug during translocation.</text>
</comment>
<dbReference type="GO" id="GO:0005886">
    <property type="term" value="C:plasma membrane"/>
    <property type="evidence" value="ECO:0007669"/>
    <property type="project" value="UniProtKB-SubCell"/>
</dbReference>
<comment type="caution">
    <text evidence="11">The sequence shown here is derived from an EMBL/GenBank/DDBJ whole genome shotgun (WGS) entry which is preliminary data.</text>
</comment>
<feature type="compositionally biased region" description="Basic and acidic residues" evidence="10">
    <location>
        <begin position="10"/>
        <end position="27"/>
    </location>
</feature>
<keyword evidence="6 9" id="KW-1133">Transmembrane helix</keyword>
<accession>A0A8J7WRR4</accession>
<proteinExistence type="inferred from homology"/>
<organism evidence="11 12">
    <name type="scientific">Actinocrinis puniceicyclus</name>
    <dbReference type="NCBI Taxonomy" id="977794"/>
    <lineage>
        <taxon>Bacteria</taxon>
        <taxon>Bacillati</taxon>
        <taxon>Actinomycetota</taxon>
        <taxon>Actinomycetes</taxon>
        <taxon>Catenulisporales</taxon>
        <taxon>Actinospicaceae</taxon>
        <taxon>Actinocrinis</taxon>
    </lineage>
</organism>
<keyword evidence="4 9" id="KW-0812">Transmembrane</keyword>
<keyword evidence="12" id="KW-1185">Reference proteome</keyword>
<name>A0A8J7WRR4_9ACTN</name>
<dbReference type="EMBL" id="JAGSXH010000085">
    <property type="protein sequence ID" value="MBS2965480.1"/>
    <property type="molecule type" value="Genomic_DNA"/>
</dbReference>
<evidence type="ECO:0000313" key="12">
    <source>
        <dbReference type="Proteomes" id="UP000677913"/>
    </source>
</evidence>
<dbReference type="NCBIfam" id="TIGR00964">
    <property type="entry name" value="secE_bact"/>
    <property type="match status" value="1"/>
</dbReference>
<dbReference type="PANTHER" id="PTHR33910:SF1">
    <property type="entry name" value="PROTEIN TRANSLOCASE SUBUNIT SECE"/>
    <property type="match status" value="1"/>
</dbReference>
<dbReference type="GO" id="GO:0008320">
    <property type="term" value="F:protein transmembrane transporter activity"/>
    <property type="evidence" value="ECO:0007669"/>
    <property type="project" value="UniProtKB-UniRule"/>
</dbReference>
<keyword evidence="2 9" id="KW-0813">Transport</keyword>
<dbReference type="GO" id="GO:0006605">
    <property type="term" value="P:protein targeting"/>
    <property type="evidence" value="ECO:0007669"/>
    <property type="project" value="UniProtKB-UniRule"/>
</dbReference>
<evidence type="ECO:0000256" key="6">
    <source>
        <dbReference type="ARBA" id="ARBA00022989"/>
    </source>
</evidence>
<dbReference type="AlphaFoldDB" id="A0A8J7WRR4"/>
<reference evidence="11" key="1">
    <citation type="submission" date="2021-04" db="EMBL/GenBank/DDBJ databases">
        <title>Genome based classification of Actinospica acidithermotolerans sp. nov., an actinobacterium isolated from an Indonesian hot spring.</title>
        <authorList>
            <person name="Kusuma A.B."/>
            <person name="Putra K.E."/>
            <person name="Nafisah S."/>
            <person name="Loh J."/>
            <person name="Nouioui I."/>
            <person name="Goodfellow M."/>
        </authorList>
    </citation>
    <scope>NUCLEOTIDE SEQUENCE</scope>
    <source>
        <strain evidence="11">DSM 45618</strain>
    </source>
</reference>
<evidence type="ECO:0000256" key="10">
    <source>
        <dbReference type="SAM" id="MobiDB-lite"/>
    </source>
</evidence>
<keyword evidence="7 9" id="KW-0811">Translocation</keyword>
<dbReference type="HAMAP" id="MF_00422">
    <property type="entry name" value="SecE"/>
    <property type="match status" value="1"/>
</dbReference>
<keyword evidence="3 9" id="KW-1003">Cell membrane</keyword>
<dbReference type="PANTHER" id="PTHR33910">
    <property type="entry name" value="PROTEIN TRANSLOCASE SUBUNIT SECE"/>
    <property type="match status" value="1"/>
</dbReference>
<evidence type="ECO:0000256" key="1">
    <source>
        <dbReference type="ARBA" id="ARBA00004370"/>
    </source>
</evidence>
<comment type="subcellular location">
    <subcellularLocation>
        <location evidence="9">Cell membrane</location>
        <topology evidence="9">Single-pass membrane protein</topology>
    </subcellularLocation>
    <subcellularLocation>
        <location evidence="1">Membrane</location>
    </subcellularLocation>
</comment>
<evidence type="ECO:0000256" key="8">
    <source>
        <dbReference type="ARBA" id="ARBA00023136"/>
    </source>
</evidence>
<dbReference type="Pfam" id="PF00584">
    <property type="entry name" value="SecE"/>
    <property type="match status" value="1"/>
</dbReference>
<gene>
    <name evidence="9 11" type="primary">secE</name>
    <name evidence="11" type="ORF">KGA66_20680</name>
</gene>
<evidence type="ECO:0000256" key="5">
    <source>
        <dbReference type="ARBA" id="ARBA00022927"/>
    </source>
</evidence>
<feature type="region of interest" description="Disordered" evidence="10">
    <location>
        <begin position="1"/>
        <end position="45"/>
    </location>
</feature>
<feature type="transmembrane region" description="Helical" evidence="9">
    <location>
        <begin position="70"/>
        <end position="91"/>
    </location>
</feature>
<dbReference type="GO" id="GO:0009306">
    <property type="term" value="P:protein secretion"/>
    <property type="evidence" value="ECO:0007669"/>
    <property type="project" value="UniProtKB-UniRule"/>
</dbReference>
<evidence type="ECO:0000313" key="11">
    <source>
        <dbReference type="EMBL" id="MBS2965480.1"/>
    </source>
</evidence>
<keyword evidence="8 9" id="KW-0472">Membrane</keyword>
<dbReference type="GO" id="GO:0043952">
    <property type="term" value="P:protein transport by the Sec complex"/>
    <property type="evidence" value="ECO:0007669"/>
    <property type="project" value="UniProtKB-UniRule"/>
</dbReference>
<evidence type="ECO:0000256" key="3">
    <source>
        <dbReference type="ARBA" id="ARBA00022475"/>
    </source>
</evidence>
<evidence type="ECO:0000256" key="9">
    <source>
        <dbReference type="HAMAP-Rule" id="MF_00422"/>
    </source>
</evidence>
<protein>
    <recommendedName>
        <fullName evidence="9">Protein translocase subunit SecE</fullName>
    </recommendedName>
</protein>
<dbReference type="Proteomes" id="UP000677913">
    <property type="component" value="Unassembled WGS sequence"/>
</dbReference>
<evidence type="ECO:0000256" key="7">
    <source>
        <dbReference type="ARBA" id="ARBA00023010"/>
    </source>
</evidence>